<organism evidence="1 2">
    <name type="scientific">Rhododendron molle</name>
    <name type="common">Chinese azalea</name>
    <name type="synonym">Azalea mollis</name>
    <dbReference type="NCBI Taxonomy" id="49168"/>
    <lineage>
        <taxon>Eukaryota</taxon>
        <taxon>Viridiplantae</taxon>
        <taxon>Streptophyta</taxon>
        <taxon>Embryophyta</taxon>
        <taxon>Tracheophyta</taxon>
        <taxon>Spermatophyta</taxon>
        <taxon>Magnoliopsida</taxon>
        <taxon>eudicotyledons</taxon>
        <taxon>Gunneridae</taxon>
        <taxon>Pentapetalae</taxon>
        <taxon>asterids</taxon>
        <taxon>Ericales</taxon>
        <taxon>Ericaceae</taxon>
        <taxon>Ericoideae</taxon>
        <taxon>Rhodoreae</taxon>
        <taxon>Rhododendron</taxon>
    </lineage>
</organism>
<name>A0ACC0PLR2_RHOML</name>
<accession>A0ACC0PLR2</accession>
<gene>
    <name evidence="1" type="ORF">RHMOL_Rhmol02G0043600</name>
</gene>
<sequence>MRDPCTKGTYGAATSLISSEEIKIWSIKDNHRDLSTVRTPNLISRYKSPKVKRLLKPDKNQGSPKLSIVGRRDEIRAVGFEVSRSTFKRVCREYNIYRWPPRKEHELIDQSCPNESPAVFDQEQIPQLNSNTLLPSNQVSATIDTNTMKVKLRCEEGTIMFQLSCPWRKEKREQEVKKRLSFEVGTYNIYQSRPNESPAVVDQTQIPQLNSDTLLPSNQVSATIDTNSVKVKVRCEEGTIMFRLSCPWRKEELE</sequence>
<comment type="caution">
    <text evidence="1">The sequence shown here is derived from an EMBL/GenBank/DDBJ whole genome shotgun (WGS) entry which is preliminary data.</text>
</comment>
<reference evidence="1" key="1">
    <citation type="submission" date="2022-02" db="EMBL/GenBank/DDBJ databases">
        <title>Plant Genome Project.</title>
        <authorList>
            <person name="Zhang R.-G."/>
        </authorList>
    </citation>
    <scope>NUCLEOTIDE SEQUENCE</scope>
    <source>
        <strain evidence="1">AT1</strain>
    </source>
</reference>
<evidence type="ECO:0000313" key="1">
    <source>
        <dbReference type="EMBL" id="KAI8566470.1"/>
    </source>
</evidence>
<keyword evidence="2" id="KW-1185">Reference proteome</keyword>
<protein>
    <submittedName>
        <fullName evidence="1">Uncharacterized protein</fullName>
    </submittedName>
</protein>
<dbReference type="Proteomes" id="UP001062846">
    <property type="component" value="Chromosome 2"/>
</dbReference>
<dbReference type="EMBL" id="CM046389">
    <property type="protein sequence ID" value="KAI8566470.1"/>
    <property type="molecule type" value="Genomic_DNA"/>
</dbReference>
<proteinExistence type="predicted"/>
<evidence type="ECO:0000313" key="2">
    <source>
        <dbReference type="Proteomes" id="UP001062846"/>
    </source>
</evidence>